<dbReference type="InterPro" id="IPR002818">
    <property type="entry name" value="DJ-1/PfpI"/>
</dbReference>
<keyword evidence="2" id="KW-0456">Lyase</keyword>
<organism evidence="2 3">
    <name type="scientific">Ascidiaceihabitans donghaensis</name>
    <dbReference type="NCBI Taxonomy" id="1510460"/>
    <lineage>
        <taxon>Bacteria</taxon>
        <taxon>Pseudomonadati</taxon>
        <taxon>Pseudomonadota</taxon>
        <taxon>Alphaproteobacteria</taxon>
        <taxon>Rhodobacterales</taxon>
        <taxon>Paracoccaceae</taxon>
        <taxon>Ascidiaceihabitans</taxon>
    </lineage>
</organism>
<dbReference type="PANTHER" id="PTHR43130:SF15">
    <property type="entry name" value="THIJ_PFPI FAMILY PROTEIN (AFU_ORTHOLOGUE AFUA_5G14240)"/>
    <property type="match status" value="1"/>
</dbReference>
<dbReference type="InterPro" id="IPR029062">
    <property type="entry name" value="Class_I_gatase-like"/>
</dbReference>
<dbReference type="Gene3D" id="3.40.50.880">
    <property type="match status" value="1"/>
</dbReference>
<dbReference type="CDD" id="cd03139">
    <property type="entry name" value="GATase1_PfpI_2"/>
    <property type="match status" value="1"/>
</dbReference>
<sequence>MRTLAALVFPGFETLDYFGPIEMLGGFTGQTKIITVAQGAAPVPSVHGQRIVIDATLDQSDDYDLLLIPGGDTALDAAKDPALLQWIADASAKAERVMAVCTGTVLLGMSGVLDGRRATTNKLDFNATVPLAPNVQWIKEARWVEDGKFFTSSGVSAGMDMALAVMADLYGMETADRLAVSCEYEWHKDAGRDPFAKLAGLV</sequence>
<dbReference type="EMBL" id="OMOR01000001">
    <property type="protein sequence ID" value="SPH22839.1"/>
    <property type="molecule type" value="Genomic_DNA"/>
</dbReference>
<reference evidence="2 3" key="1">
    <citation type="submission" date="2018-03" db="EMBL/GenBank/DDBJ databases">
        <authorList>
            <person name="Keele B.F."/>
        </authorList>
    </citation>
    <scope>NUCLEOTIDE SEQUENCE [LARGE SCALE GENOMIC DNA]</scope>
    <source>
        <strain evidence="2 3">CECT 8599</strain>
    </source>
</reference>
<dbReference type="RefSeq" id="WP_108829738.1">
    <property type="nucleotide sequence ID" value="NZ_OMOR01000001.1"/>
</dbReference>
<dbReference type="AlphaFoldDB" id="A0A2R8BIL8"/>
<keyword evidence="3" id="KW-1185">Reference proteome</keyword>
<feature type="domain" description="DJ-1/PfpI" evidence="1">
    <location>
        <begin position="6"/>
        <end position="167"/>
    </location>
</feature>
<dbReference type="PANTHER" id="PTHR43130">
    <property type="entry name" value="ARAC-FAMILY TRANSCRIPTIONAL REGULATOR"/>
    <property type="match status" value="1"/>
</dbReference>
<evidence type="ECO:0000313" key="3">
    <source>
        <dbReference type="Proteomes" id="UP000244880"/>
    </source>
</evidence>
<dbReference type="EC" id="4.2.1.103" evidence="2"/>
<dbReference type="Proteomes" id="UP000244880">
    <property type="component" value="Unassembled WGS sequence"/>
</dbReference>
<dbReference type="SUPFAM" id="SSF52317">
    <property type="entry name" value="Class I glutamine amidotransferase-like"/>
    <property type="match status" value="1"/>
</dbReference>
<dbReference type="Pfam" id="PF01965">
    <property type="entry name" value="DJ-1_PfpI"/>
    <property type="match status" value="1"/>
</dbReference>
<accession>A0A2R8BIL8</accession>
<dbReference type="InterPro" id="IPR052158">
    <property type="entry name" value="INH-QAR"/>
</dbReference>
<gene>
    <name evidence="2" type="primary">inhA</name>
    <name evidence="2" type="ORF">ASD8599_03586</name>
</gene>
<evidence type="ECO:0000313" key="2">
    <source>
        <dbReference type="EMBL" id="SPH22839.1"/>
    </source>
</evidence>
<dbReference type="GO" id="GO:0050549">
    <property type="term" value="F:cyclohexyl-isocyanide hydratase activity"/>
    <property type="evidence" value="ECO:0007669"/>
    <property type="project" value="UniProtKB-EC"/>
</dbReference>
<protein>
    <submittedName>
        <fullName evidence="2">Isonitrile hydratase</fullName>
        <ecNumber evidence="2">4.2.1.103</ecNumber>
    </submittedName>
</protein>
<evidence type="ECO:0000259" key="1">
    <source>
        <dbReference type="Pfam" id="PF01965"/>
    </source>
</evidence>
<proteinExistence type="predicted"/>
<dbReference type="OrthoDB" id="186587at2"/>
<name>A0A2R8BIL8_9RHOB</name>